<keyword evidence="2" id="KW-1185">Reference proteome</keyword>
<dbReference type="RefSeq" id="WP_339392848.1">
    <property type="nucleotide sequence ID" value="NZ_BAAAAF010000006.1"/>
</dbReference>
<evidence type="ECO:0000313" key="1">
    <source>
        <dbReference type="EMBL" id="GAA0036015.1"/>
    </source>
</evidence>
<protein>
    <recommendedName>
        <fullName evidence="3">DNA-binding protein</fullName>
    </recommendedName>
</protein>
<organism evidence="1 2">
    <name type="scientific">Brevibacterium metallidurans</name>
    <dbReference type="NCBI Taxonomy" id="1482676"/>
    <lineage>
        <taxon>Bacteria</taxon>
        <taxon>Bacillati</taxon>
        <taxon>Actinomycetota</taxon>
        <taxon>Actinomycetes</taxon>
        <taxon>Micrococcales</taxon>
        <taxon>Brevibacteriaceae</taxon>
        <taxon>Brevibacterium</taxon>
    </lineage>
</organism>
<gene>
    <name evidence="1" type="ORF">NCCP602_19760</name>
</gene>
<sequence>MHGLISRLSHGFGSRDDDAREDLRTASQIPGVSCIDTVPARSSVRVAGVVSALTRSTNLDNPRLTITVSDGTGDVEAQFLGRREISGVKPGALIVLEGRFCDRDGVLRAYNPVYELVAARDDHD</sequence>
<name>A0ABP3C961_9MICO</name>
<accession>A0ABP3C961</accession>
<dbReference type="Proteomes" id="UP001498238">
    <property type="component" value="Unassembled WGS sequence"/>
</dbReference>
<evidence type="ECO:0008006" key="3">
    <source>
        <dbReference type="Google" id="ProtNLM"/>
    </source>
</evidence>
<reference evidence="1 2" key="1">
    <citation type="submission" date="2024-01" db="EMBL/GenBank/DDBJ databases">
        <title>Characterization of antibiotic resistant novel bacterial strains and their environmental applications.</title>
        <authorList>
            <person name="Manzoor S."/>
            <person name="Abbas S."/>
            <person name="Arshad M."/>
            <person name="Ahmed I."/>
        </authorList>
    </citation>
    <scope>NUCLEOTIDE SEQUENCE [LARGE SCALE GENOMIC DNA]</scope>
    <source>
        <strain evidence="1 2">NCCP-602</strain>
    </source>
</reference>
<proteinExistence type="predicted"/>
<comment type="caution">
    <text evidence="1">The sequence shown here is derived from an EMBL/GenBank/DDBJ whole genome shotgun (WGS) entry which is preliminary data.</text>
</comment>
<dbReference type="EMBL" id="BAAAAF010000006">
    <property type="protein sequence ID" value="GAA0036015.1"/>
    <property type="molecule type" value="Genomic_DNA"/>
</dbReference>
<evidence type="ECO:0000313" key="2">
    <source>
        <dbReference type="Proteomes" id="UP001498238"/>
    </source>
</evidence>